<keyword evidence="3" id="KW-1185">Reference proteome</keyword>
<dbReference type="SUPFAM" id="SSF110087">
    <property type="entry name" value="DR1885-like metal-binding protein"/>
    <property type="match status" value="1"/>
</dbReference>
<feature type="signal peptide" evidence="1">
    <location>
        <begin position="1"/>
        <end position="21"/>
    </location>
</feature>
<evidence type="ECO:0000313" key="3">
    <source>
        <dbReference type="Proteomes" id="UP001595799"/>
    </source>
</evidence>
<protein>
    <submittedName>
        <fullName evidence="2">Copper chaperone PCu(A)C</fullName>
    </submittedName>
</protein>
<organism evidence="2 3">
    <name type="scientific">Fodinicurvata halophila</name>
    <dbReference type="NCBI Taxonomy" id="1419723"/>
    <lineage>
        <taxon>Bacteria</taxon>
        <taxon>Pseudomonadati</taxon>
        <taxon>Pseudomonadota</taxon>
        <taxon>Alphaproteobacteria</taxon>
        <taxon>Rhodospirillales</taxon>
        <taxon>Rhodovibrionaceae</taxon>
        <taxon>Fodinicurvata</taxon>
    </lineage>
</organism>
<gene>
    <name evidence="2" type="ORF">ACFOW6_15075</name>
</gene>
<name>A0ABV8UQ67_9PROT</name>
<keyword evidence="1" id="KW-0732">Signal</keyword>
<accession>A0ABV8UQ67</accession>
<evidence type="ECO:0000256" key="1">
    <source>
        <dbReference type="SAM" id="SignalP"/>
    </source>
</evidence>
<sequence>MRILILTVFLALAGSVSAAFAHHDGERSAAKNMVVSHAWTVENAANAHANAVYLTLENTGGEDDRLVGAEVDFANATSFRAPVMDDEGSYSMRQVEAIGVAAGESVTLQPGGAQIVLEDLQGEYRAGDHFHMTLTFEKAGSVEVEVVVEDMDEAETDTPSS</sequence>
<dbReference type="InterPro" id="IPR007410">
    <property type="entry name" value="LpqE-like"/>
</dbReference>
<dbReference type="Gene3D" id="2.60.40.1890">
    <property type="entry name" value="PCu(A)C copper chaperone"/>
    <property type="match status" value="1"/>
</dbReference>
<reference evidence="3" key="1">
    <citation type="journal article" date="2019" name="Int. J. Syst. Evol. Microbiol.">
        <title>The Global Catalogue of Microorganisms (GCM) 10K type strain sequencing project: providing services to taxonomists for standard genome sequencing and annotation.</title>
        <authorList>
            <consortium name="The Broad Institute Genomics Platform"/>
            <consortium name="The Broad Institute Genome Sequencing Center for Infectious Disease"/>
            <person name="Wu L."/>
            <person name="Ma J."/>
        </authorList>
    </citation>
    <scope>NUCLEOTIDE SEQUENCE [LARGE SCALE GENOMIC DNA]</scope>
    <source>
        <strain evidence="3">CECT 8472</strain>
    </source>
</reference>
<dbReference type="Pfam" id="PF04314">
    <property type="entry name" value="PCuAC"/>
    <property type="match status" value="1"/>
</dbReference>
<proteinExistence type="predicted"/>
<dbReference type="Proteomes" id="UP001595799">
    <property type="component" value="Unassembled WGS sequence"/>
</dbReference>
<feature type="chain" id="PRO_5046477674" evidence="1">
    <location>
        <begin position="22"/>
        <end position="161"/>
    </location>
</feature>
<comment type="caution">
    <text evidence="2">The sequence shown here is derived from an EMBL/GenBank/DDBJ whole genome shotgun (WGS) entry which is preliminary data.</text>
</comment>
<dbReference type="InterPro" id="IPR036182">
    <property type="entry name" value="PCuAC_sf"/>
</dbReference>
<dbReference type="EMBL" id="JBHSCW010000010">
    <property type="protein sequence ID" value="MFC4352872.1"/>
    <property type="molecule type" value="Genomic_DNA"/>
</dbReference>
<dbReference type="RefSeq" id="WP_382423250.1">
    <property type="nucleotide sequence ID" value="NZ_JBHSCW010000010.1"/>
</dbReference>
<dbReference type="PANTHER" id="PTHR36302:SF1">
    <property type="entry name" value="COPPER CHAPERONE PCU(A)C"/>
    <property type="match status" value="1"/>
</dbReference>
<evidence type="ECO:0000313" key="2">
    <source>
        <dbReference type="EMBL" id="MFC4352872.1"/>
    </source>
</evidence>
<dbReference type="InterPro" id="IPR058248">
    <property type="entry name" value="Lxx211020-like"/>
</dbReference>
<dbReference type="PANTHER" id="PTHR36302">
    <property type="entry name" value="BLR7088 PROTEIN"/>
    <property type="match status" value="1"/>
</dbReference>